<organism evidence="3">
    <name type="scientific">Lentimicrobium saccharophilum</name>
    <dbReference type="NCBI Taxonomy" id="1678841"/>
    <lineage>
        <taxon>Bacteria</taxon>
        <taxon>Pseudomonadati</taxon>
        <taxon>Bacteroidota</taxon>
        <taxon>Bacteroidia</taxon>
        <taxon>Bacteroidales</taxon>
        <taxon>Lentimicrobiaceae</taxon>
        <taxon>Lentimicrobium</taxon>
    </lineage>
</organism>
<dbReference type="AlphaFoldDB" id="A0A0S7C1Y8"/>
<dbReference type="Proteomes" id="UP000053091">
    <property type="component" value="Unassembled WGS sequence"/>
</dbReference>
<dbReference type="NCBIfam" id="TIGR04183">
    <property type="entry name" value="Por_Secre_tail"/>
    <property type="match status" value="1"/>
</dbReference>
<dbReference type="Gene3D" id="2.40.370.10">
    <property type="entry name" value="AttH-like domain"/>
    <property type="match status" value="2"/>
</dbReference>
<keyword evidence="4" id="KW-1185">Reference proteome</keyword>
<dbReference type="Pfam" id="PF17186">
    <property type="entry name" value="Lipocalin_9"/>
    <property type="match status" value="1"/>
</dbReference>
<dbReference type="STRING" id="1678841.TBC1_111326"/>
<evidence type="ECO:0000313" key="3">
    <source>
        <dbReference type="EMBL" id="GAP43184.1"/>
    </source>
</evidence>
<reference evidence="3" key="1">
    <citation type="journal article" date="2015" name="Genome Announc.">
        <title>Draft Genome Sequence of Bacteroidales Strain TBC1, a Novel Isolate from a Methanogenic Wastewater Treatment System.</title>
        <authorList>
            <person name="Tourlousse D.M."/>
            <person name="Matsuura N."/>
            <person name="Sun L."/>
            <person name="Toyonaga M."/>
            <person name="Kuroda K."/>
            <person name="Ohashi A."/>
            <person name="Cruz R."/>
            <person name="Yamaguchi T."/>
            <person name="Sekiguchi Y."/>
        </authorList>
    </citation>
    <scope>NUCLEOTIDE SEQUENCE [LARGE SCALE GENOMIC DNA]</scope>
    <source>
        <strain evidence="3">TBC1</strain>
    </source>
</reference>
<dbReference type="EMBL" id="DF968182">
    <property type="protein sequence ID" value="GAP43184.1"/>
    <property type="molecule type" value="Genomic_DNA"/>
</dbReference>
<dbReference type="InterPro" id="IPR026444">
    <property type="entry name" value="Secre_tail"/>
</dbReference>
<feature type="domain" description="AttH" evidence="1">
    <location>
        <begin position="50"/>
        <end position="217"/>
    </location>
</feature>
<evidence type="ECO:0000259" key="2">
    <source>
        <dbReference type="Pfam" id="PF18962"/>
    </source>
</evidence>
<sequence>MARSTYLILIFLLFSGFSLSAQNWKAYPYHEEGTLIYFPQDEGRHPSEPTEWWYANGFLTGLNSGKEYSFMVSYFYYPAFGFDGFRIFNIADETDGQFYPETLPCTYPEISQDMLHIQALTWGGGSEQWVTLTDNQGELIPFEYQLNAQSEYGSIDLDFAAVKKPLMINDSGFVYQGATAYSYYYSLTTLEVSGSITLGGFTEPVSGVSWLDRQYGTFNPSTGENYEWFSVQLSNGMDLNIWELFTPQNSIPDTSAYRHFSIYINDSTAVSTSDFTLERLQFVFTPDQEQCYAKQWRFVHDTLDLTFTTRHDNQEVMLPFRFYEGSFDVSGFAGTTPVTGKGFAELLHRYQHPEIRIDQPDGSFTEGGFYPVTWQLLNPDDGRPVYYDVEISLNNNPDYEVVAQHITDTSFLWDNTGIEPGTPFRVRVKGYSIDSTLHGSDSTSQALFTGISGSPAGHTGKQAVIYPNPADDHFIIRLSIPTSDAVLKLTNSQGRTVRIIDSVHGNDLRIKRGNLPPGIYFYKISSGNIVVASGKLILR</sequence>
<dbReference type="Pfam" id="PF07143">
    <property type="entry name" value="CrtC"/>
    <property type="match status" value="1"/>
</dbReference>
<dbReference type="RefSeq" id="WP_062039994.1">
    <property type="nucleotide sequence ID" value="NZ_DF968182.1"/>
</dbReference>
<dbReference type="PANTHER" id="PTHR38591:SF1">
    <property type="entry name" value="BLL1000 PROTEIN"/>
    <property type="match status" value="1"/>
</dbReference>
<evidence type="ECO:0000313" key="4">
    <source>
        <dbReference type="Proteomes" id="UP000053091"/>
    </source>
</evidence>
<gene>
    <name evidence="3" type="ORF">TBC1_111326</name>
</gene>
<proteinExistence type="predicted"/>
<dbReference type="InterPro" id="IPR023374">
    <property type="entry name" value="AttH-like_dom_sf"/>
</dbReference>
<dbReference type="OrthoDB" id="1119542at2"/>
<feature type="domain" description="Secretion system C-terminal sorting" evidence="2">
    <location>
        <begin position="465"/>
        <end position="537"/>
    </location>
</feature>
<dbReference type="SUPFAM" id="SSF159245">
    <property type="entry name" value="AttH-like"/>
    <property type="match status" value="1"/>
</dbReference>
<name>A0A0S7C1Y8_9BACT</name>
<dbReference type="InterPro" id="IPR010791">
    <property type="entry name" value="AttH_dom"/>
</dbReference>
<evidence type="ECO:0000259" key="1">
    <source>
        <dbReference type="Pfam" id="PF07143"/>
    </source>
</evidence>
<dbReference type="PANTHER" id="PTHR38591">
    <property type="entry name" value="HYDROLASE"/>
    <property type="match status" value="1"/>
</dbReference>
<protein>
    <submittedName>
        <fullName evidence="3">Protein containing Por secretion system C-terminal sorting domain</fullName>
    </submittedName>
</protein>
<accession>A0A0S7C1Y8</accession>
<dbReference type="Pfam" id="PF18962">
    <property type="entry name" value="Por_Secre_tail"/>
    <property type="match status" value="1"/>
</dbReference>